<dbReference type="GO" id="GO:0098609">
    <property type="term" value="P:cell-cell adhesion"/>
    <property type="evidence" value="ECO:0000318"/>
    <property type="project" value="GO_Central"/>
</dbReference>
<dbReference type="OMA" id="CKRRRAN"/>
<evidence type="ECO:0000256" key="10">
    <source>
        <dbReference type="SAM" id="SignalP"/>
    </source>
</evidence>
<accession>A0A7M7NBN2</accession>
<comment type="subcellular location">
    <subcellularLocation>
        <location evidence="1">Membrane</location>
        <topology evidence="1">Single-pass type I membrane protein</topology>
    </subcellularLocation>
</comment>
<dbReference type="Pfam" id="PF00041">
    <property type="entry name" value="fn3"/>
    <property type="match status" value="1"/>
</dbReference>
<dbReference type="AlphaFoldDB" id="A0A7M7NBN2"/>
<evidence type="ECO:0000256" key="6">
    <source>
        <dbReference type="ARBA" id="ARBA00023180"/>
    </source>
</evidence>
<feature type="domain" description="Ig-like" evidence="11">
    <location>
        <begin position="674"/>
        <end position="771"/>
    </location>
</feature>
<feature type="domain" description="Ig-like" evidence="11">
    <location>
        <begin position="581"/>
        <end position="670"/>
    </location>
</feature>
<feature type="chain" id="PRO_5036401741" evidence="10">
    <location>
        <begin position="33"/>
        <end position="1133"/>
    </location>
</feature>
<dbReference type="SUPFAM" id="SSF49265">
    <property type="entry name" value="Fibronectin type III"/>
    <property type="match status" value="1"/>
</dbReference>
<feature type="region of interest" description="Disordered" evidence="8">
    <location>
        <begin position="996"/>
        <end position="1018"/>
    </location>
</feature>
<dbReference type="GeneID" id="581462"/>
<dbReference type="OrthoDB" id="10028801at2759"/>
<dbReference type="SMART" id="SM00408">
    <property type="entry name" value="IGc2"/>
    <property type="match status" value="3"/>
</dbReference>
<organism evidence="13 14">
    <name type="scientific">Strongylocentrotus purpuratus</name>
    <name type="common">Purple sea urchin</name>
    <dbReference type="NCBI Taxonomy" id="7668"/>
    <lineage>
        <taxon>Eukaryota</taxon>
        <taxon>Metazoa</taxon>
        <taxon>Echinodermata</taxon>
        <taxon>Eleutherozoa</taxon>
        <taxon>Echinozoa</taxon>
        <taxon>Echinoidea</taxon>
        <taxon>Euechinoidea</taxon>
        <taxon>Echinacea</taxon>
        <taxon>Camarodonta</taxon>
        <taxon>Echinidea</taxon>
        <taxon>Strongylocentrotidae</taxon>
        <taxon>Strongylocentrotus</taxon>
    </lineage>
</organism>
<dbReference type="Pfam" id="PF13927">
    <property type="entry name" value="Ig_3"/>
    <property type="match status" value="2"/>
</dbReference>
<reference evidence="13" key="2">
    <citation type="submission" date="2021-01" db="UniProtKB">
        <authorList>
            <consortium name="EnsemblMetazoa"/>
        </authorList>
    </citation>
    <scope>IDENTIFICATION</scope>
</reference>
<keyword evidence="10" id="KW-0732">Signal</keyword>
<proteinExistence type="predicted"/>
<dbReference type="InterPro" id="IPR013106">
    <property type="entry name" value="Ig_V-set"/>
</dbReference>
<keyword evidence="4 9" id="KW-0472">Membrane</keyword>
<feature type="domain" description="Fibronectin type-III" evidence="12">
    <location>
        <begin position="778"/>
        <end position="871"/>
    </location>
</feature>
<keyword evidence="7" id="KW-0393">Immunoglobulin domain</keyword>
<dbReference type="Pfam" id="PF07686">
    <property type="entry name" value="V-set"/>
    <property type="match status" value="1"/>
</dbReference>
<keyword evidence="2 9" id="KW-0812">Transmembrane</keyword>
<feature type="domain" description="Ig-like" evidence="11">
    <location>
        <begin position="26"/>
        <end position="142"/>
    </location>
</feature>
<feature type="signal peptide" evidence="10">
    <location>
        <begin position="1"/>
        <end position="32"/>
    </location>
</feature>
<dbReference type="InterPro" id="IPR013783">
    <property type="entry name" value="Ig-like_fold"/>
</dbReference>
<dbReference type="RefSeq" id="XP_030833929.1">
    <property type="nucleotide sequence ID" value="XM_030978069.1"/>
</dbReference>
<feature type="compositionally biased region" description="Polar residues" evidence="8">
    <location>
        <begin position="999"/>
        <end position="1018"/>
    </location>
</feature>
<dbReference type="PANTHER" id="PTHR11640">
    <property type="entry name" value="NEPHRIN"/>
    <property type="match status" value="1"/>
</dbReference>
<dbReference type="CDD" id="cd00063">
    <property type="entry name" value="FN3"/>
    <property type="match status" value="1"/>
</dbReference>
<evidence type="ECO:0000256" key="2">
    <source>
        <dbReference type="ARBA" id="ARBA00022692"/>
    </source>
</evidence>
<dbReference type="Pfam" id="PF08205">
    <property type="entry name" value="C2-set_2"/>
    <property type="match status" value="3"/>
</dbReference>
<dbReference type="EnsemblMetazoa" id="XM_030978071">
    <property type="protein sequence ID" value="XP_030833931"/>
    <property type="gene ID" value="LOC581462"/>
</dbReference>
<dbReference type="RefSeq" id="XP_030833930.1">
    <property type="nucleotide sequence ID" value="XM_030978070.1"/>
</dbReference>
<evidence type="ECO:0000313" key="14">
    <source>
        <dbReference type="Proteomes" id="UP000007110"/>
    </source>
</evidence>
<evidence type="ECO:0000256" key="1">
    <source>
        <dbReference type="ARBA" id="ARBA00004479"/>
    </source>
</evidence>
<dbReference type="Gene3D" id="2.60.40.10">
    <property type="entry name" value="Immunoglobulins"/>
    <property type="match status" value="7"/>
</dbReference>
<dbReference type="GO" id="GO:0050839">
    <property type="term" value="F:cell adhesion molecule binding"/>
    <property type="evidence" value="ECO:0000318"/>
    <property type="project" value="GO_Central"/>
</dbReference>
<evidence type="ECO:0000313" key="13">
    <source>
        <dbReference type="EnsemblMetazoa" id="XP_030833928"/>
    </source>
</evidence>
<feature type="transmembrane region" description="Helical" evidence="9">
    <location>
        <begin position="967"/>
        <end position="988"/>
    </location>
</feature>
<dbReference type="InterPro" id="IPR036179">
    <property type="entry name" value="Ig-like_dom_sf"/>
</dbReference>
<dbReference type="EnsemblMetazoa" id="XM_030978069">
    <property type="protein sequence ID" value="XP_030833929"/>
    <property type="gene ID" value="LOC581462"/>
</dbReference>
<feature type="domain" description="Ig-like" evidence="11">
    <location>
        <begin position="258"/>
        <end position="364"/>
    </location>
</feature>
<keyword evidence="14" id="KW-1185">Reference proteome</keyword>
<evidence type="ECO:0000256" key="9">
    <source>
        <dbReference type="SAM" id="Phobius"/>
    </source>
</evidence>
<evidence type="ECO:0000256" key="4">
    <source>
        <dbReference type="ARBA" id="ARBA00023136"/>
    </source>
</evidence>
<evidence type="ECO:0000256" key="3">
    <source>
        <dbReference type="ARBA" id="ARBA00022989"/>
    </source>
</evidence>
<evidence type="ECO:0000259" key="12">
    <source>
        <dbReference type="PROSITE" id="PS50853"/>
    </source>
</evidence>
<dbReference type="GO" id="GO:0005886">
    <property type="term" value="C:plasma membrane"/>
    <property type="evidence" value="ECO:0000318"/>
    <property type="project" value="GO_Central"/>
</dbReference>
<dbReference type="InterPro" id="IPR007110">
    <property type="entry name" value="Ig-like_dom"/>
</dbReference>
<dbReference type="SUPFAM" id="SSF48726">
    <property type="entry name" value="Immunoglobulin"/>
    <property type="match status" value="6"/>
</dbReference>
<dbReference type="InParanoid" id="A0A7M7NBN2"/>
<dbReference type="PROSITE" id="PS50835">
    <property type="entry name" value="IG_LIKE"/>
    <property type="match status" value="7"/>
</dbReference>
<dbReference type="InterPro" id="IPR051275">
    <property type="entry name" value="Cell_adhesion_signaling"/>
</dbReference>
<evidence type="ECO:0000259" key="11">
    <source>
        <dbReference type="PROSITE" id="PS50835"/>
    </source>
</evidence>
<evidence type="ECO:0000256" key="7">
    <source>
        <dbReference type="ARBA" id="ARBA00023319"/>
    </source>
</evidence>
<reference evidence="14" key="1">
    <citation type="submission" date="2015-02" db="EMBL/GenBank/DDBJ databases">
        <title>Genome sequencing for Strongylocentrotus purpuratus.</title>
        <authorList>
            <person name="Murali S."/>
            <person name="Liu Y."/>
            <person name="Vee V."/>
            <person name="English A."/>
            <person name="Wang M."/>
            <person name="Skinner E."/>
            <person name="Han Y."/>
            <person name="Muzny D.M."/>
            <person name="Worley K.C."/>
            <person name="Gibbs R.A."/>
        </authorList>
    </citation>
    <scope>NUCLEOTIDE SEQUENCE</scope>
</reference>
<evidence type="ECO:0000256" key="5">
    <source>
        <dbReference type="ARBA" id="ARBA00023157"/>
    </source>
</evidence>
<dbReference type="RefSeq" id="XP_030833928.1">
    <property type="nucleotide sequence ID" value="XM_030978068.1"/>
</dbReference>
<dbReference type="InterPro" id="IPR036116">
    <property type="entry name" value="FN3_sf"/>
</dbReference>
<feature type="domain" description="Ig-like" evidence="11">
    <location>
        <begin position="144"/>
        <end position="247"/>
    </location>
</feature>
<dbReference type="SMART" id="SM00060">
    <property type="entry name" value="FN3"/>
    <property type="match status" value="1"/>
</dbReference>
<keyword evidence="3 9" id="KW-1133">Transmembrane helix</keyword>
<name>A0A7M7NBN2_STRPU</name>
<dbReference type="PANTHER" id="PTHR11640:SF136">
    <property type="entry name" value="NEPHRIN"/>
    <property type="match status" value="1"/>
</dbReference>
<keyword evidence="6" id="KW-0325">Glycoprotein</keyword>
<dbReference type="GO" id="GO:0005911">
    <property type="term" value="C:cell-cell junction"/>
    <property type="evidence" value="ECO:0000318"/>
    <property type="project" value="GO_Central"/>
</dbReference>
<dbReference type="PROSITE" id="PS50853">
    <property type="entry name" value="FN3"/>
    <property type="match status" value="1"/>
</dbReference>
<dbReference type="EnsemblMetazoa" id="XM_030978068">
    <property type="protein sequence ID" value="XP_030833928"/>
    <property type="gene ID" value="LOC581462"/>
</dbReference>
<dbReference type="Proteomes" id="UP000007110">
    <property type="component" value="Unassembled WGS sequence"/>
</dbReference>
<dbReference type="InterPro" id="IPR003599">
    <property type="entry name" value="Ig_sub"/>
</dbReference>
<dbReference type="InterPro" id="IPR003598">
    <property type="entry name" value="Ig_sub2"/>
</dbReference>
<protein>
    <submittedName>
        <fullName evidence="13">Uncharacterized protein</fullName>
    </submittedName>
</protein>
<dbReference type="InterPro" id="IPR003961">
    <property type="entry name" value="FN3_dom"/>
</dbReference>
<dbReference type="InterPro" id="IPR013162">
    <property type="entry name" value="CD80_C2-set"/>
</dbReference>
<dbReference type="RefSeq" id="XP_030833931.1">
    <property type="nucleotide sequence ID" value="XM_030978071.1"/>
</dbReference>
<sequence length="1133" mass="123579">MVTMAAAAHYKLFLVSVFSLIWTPWPHLVADAQFTTAFTPDNLSAKEGETVTLVCTYQPETEKIDFASLSWQMGDTVLASVSCPNACSRTNTNTDRYSLDVDFQSSGNLTITGVSLTDDNVYQCKVSTIYRAAESTSQLVVNVPPVSLKLSDTMTPGGHEQGDIVPILSGESYTVTCATQPGANPPADLEWTSTTAQINQEDKDDQQVTGSKLTVSSKEVTFTPSMADHLTTVTCEATHPALESSLTKFIQLDVQVPPRNVNIALQSAIVSDGGTLTLQEGTPSTITCESLGTRPASAITWYLDGVQVSSGVGRPVFSPNMNDGRLQDASSSIIIQPTRAQHEQVLRCQATTFGISHDTSVRLSVDGPPDPPVIAGIPDNINENQQTTVSCQADNGHPSPSFQWFIGSRNLSASASLQVSADAKNRIDATSQLRYLPMREDNGLALECNVIHDQLSQPMRVMSDTLVVNYCPTTVDVTICPEVEAGSSEVMVCRSGASNPASNLVWIKGVTSVTEPNALQTHFEESTEPLGRRATLSYMRNFTKEDYKQSFKCCTTLSPSCDSTVCSEPCVPDVKYAPEMPTISRNMPGRQVTEGTVDLEFTCRADGNPRPALTWVKAKNEGLMLDQLTKEDGSQLLQFREVRRHHGGVYKCIANNNISPRSSTDDQLIVYFPPTIQNKANNRTTANEGKNASLSCIVEGNPSPDVNWTRLGNHSLSNRTVIVNTEVNSDYESVVTSTLNILNVQPDIDHGNYKCTAISTAGRDDAVIILSGTSKPEPPTSLRIDASQIKAHSFMIYWQFGYNGGVEQSYVITYCLNDTQLDCKKIFGIKEPEYLLEDLEAFGWYSISVYAENSNGRSSETSEILVSTSPLPPSDYGIIVTNENGLITLISNPATDFPGEIRFKIETEAEGYCNPRSSAYPADGAPVQKPSDQTVMVSSFGRGMCSVRETVDMASLNQGGRGAPSTVTFAIIGAIVFIALLLVVIVFVRRNHDRKNKSTKLQQSSVRSGPEGQPTNGQARSFLSGGYYAYNPVYDDVAKEDFRKSQHEGRMVNDDGLIYAEVAHVNRHPEGQPPIRTEEPTIYASLDFDRMNDNKIQIDKQAIVDSNRTAEECPEKEALIYENVTPQGMPVSQ</sequence>
<dbReference type="SMART" id="SM00409">
    <property type="entry name" value="IG"/>
    <property type="match status" value="5"/>
</dbReference>
<feature type="domain" description="Ig-like" evidence="11">
    <location>
        <begin position="372"/>
        <end position="467"/>
    </location>
</feature>
<keyword evidence="5" id="KW-1015">Disulfide bond</keyword>
<feature type="domain" description="Ig-like" evidence="11">
    <location>
        <begin position="472"/>
        <end position="553"/>
    </location>
</feature>
<evidence type="ECO:0000256" key="8">
    <source>
        <dbReference type="SAM" id="MobiDB-lite"/>
    </source>
</evidence>
<dbReference type="EnsemblMetazoa" id="XM_030978070">
    <property type="protein sequence ID" value="XP_030833930"/>
    <property type="gene ID" value="LOC581462"/>
</dbReference>